<dbReference type="EMBL" id="CP020472">
    <property type="protein sequence ID" value="ARD21318.1"/>
    <property type="molecule type" value="Genomic_DNA"/>
</dbReference>
<keyword evidence="1" id="KW-1133">Transmembrane helix</keyword>
<dbReference type="Pfam" id="PF00990">
    <property type="entry name" value="GGDEF"/>
    <property type="match status" value="1"/>
</dbReference>
<keyword evidence="1" id="KW-0472">Membrane</keyword>
<sequence length="285" mass="31951">MDFFALTMVLLGLVGLALSLRPAYDICAYSQFSSKGWLALLMMIVLFVIGYFSYLSLLLQHQDRVNFIEVIVAGIFLAGGWFVFLVTNLSKQTIENLDDILQQKAHQASHDILTGLPNRQQFYQQLDSAIARKPDSFYCMMLDIDNFKMINNTFGHVEGDKVLQVVADRINQTVPSDGVIARIGGDQFALIVPDIEARNITVVAKEIEQALLVDIPCSGHMIVVGVSIGISKYPDNAQDRKTLMKTADNAMYHAKEHDIAHHYYQAELQSSQYASFTADPHGRRF</sequence>
<gene>
    <name evidence="3" type="ORF">SJ2017_0987</name>
</gene>
<protein>
    <submittedName>
        <fullName evidence="3">GGDEF domain-containing protein</fullName>
    </submittedName>
</protein>
<keyword evidence="1" id="KW-0812">Transmembrane</keyword>
<dbReference type="Gene3D" id="3.30.70.270">
    <property type="match status" value="1"/>
</dbReference>
<keyword evidence="4" id="KW-1185">Reference proteome</keyword>
<evidence type="ECO:0000313" key="4">
    <source>
        <dbReference type="Proteomes" id="UP000191820"/>
    </source>
</evidence>
<dbReference type="CDD" id="cd01949">
    <property type="entry name" value="GGDEF"/>
    <property type="match status" value="1"/>
</dbReference>
<feature type="transmembrane region" description="Helical" evidence="1">
    <location>
        <begin position="35"/>
        <end position="55"/>
    </location>
</feature>
<dbReference type="RefSeq" id="WP_080915081.1">
    <property type="nucleotide sequence ID" value="NZ_CP020472.1"/>
</dbReference>
<dbReference type="PROSITE" id="PS50887">
    <property type="entry name" value="GGDEF"/>
    <property type="match status" value="1"/>
</dbReference>
<evidence type="ECO:0000313" key="3">
    <source>
        <dbReference type="EMBL" id="ARD21318.1"/>
    </source>
</evidence>
<feature type="domain" description="GGDEF" evidence="2">
    <location>
        <begin position="135"/>
        <end position="269"/>
    </location>
</feature>
<dbReference type="SMART" id="SM00267">
    <property type="entry name" value="GGDEF"/>
    <property type="match status" value="1"/>
</dbReference>
<dbReference type="PANTHER" id="PTHR46663:SF4">
    <property type="entry name" value="DIGUANYLATE CYCLASE DGCT-RELATED"/>
    <property type="match status" value="1"/>
</dbReference>
<proteinExistence type="predicted"/>
<dbReference type="Proteomes" id="UP000191820">
    <property type="component" value="Chromosome"/>
</dbReference>
<evidence type="ECO:0000259" key="2">
    <source>
        <dbReference type="PROSITE" id="PS50887"/>
    </source>
</evidence>
<name>A0ABN4YF42_9GAMM</name>
<evidence type="ECO:0000256" key="1">
    <source>
        <dbReference type="SAM" id="Phobius"/>
    </source>
</evidence>
<dbReference type="PANTHER" id="PTHR46663">
    <property type="entry name" value="DIGUANYLATE CYCLASE DGCT-RELATED"/>
    <property type="match status" value="1"/>
</dbReference>
<feature type="transmembrane region" description="Helical" evidence="1">
    <location>
        <begin position="67"/>
        <end position="86"/>
    </location>
</feature>
<dbReference type="NCBIfam" id="TIGR00254">
    <property type="entry name" value="GGDEF"/>
    <property type="match status" value="1"/>
</dbReference>
<dbReference type="InterPro" id="IPR043128">
    <property type="entry name" value="Rev_trsase/Diguanyl_cyclase"/>
</dbReference>
<accession>A0ABN4YF42</accession>
<organism evidence="3 4">
    <name type="scientific">Shewanella japonica</name>
    <dbReference type="NCBI Taxonomy" id="93973"/>
    <lineage>
        <taxon>Bacteria</taxon>
        <taxon>Pseudomonadati</taxon>
        <taxon>Pseudomonadota</taxon>
        <taxon>Gammaproteobacteria</taxon>
        <taxon>Alteromonadales</taxon>
        <taxon>Shewanellaceae</taxon>
        <taxon>Shewanella</taxon>
    </lineage>
</organism>
<dbReference type="InterPro" id="IPR029787">
    <property type="entry name" value="Nucleotide_cyclase"/>
</dbReference>
<dbReference type="SUPFAM" id="SSF55073">
    <property type="entry name" value="Nucleotide cyclase"/>
    <property type="match status" value="1"/>
</dbReference>
<dbReference type="InterPro" id="IPR000160">
    <property type="entry name" value="GGDEF_dom"/>
</dbReference>
<reference evidence="3 4" key="1">
    <citation type="submission" date="2017-03" db="EMBL/GenBank/DDBJ databases">
        <title>Genome sequencing of Shewanella japonica KCTC 22435.</title>
        <authorList>
            <person name="Kim K.M."/>
        </authorList>
    </citation>
    <scope>NUCLEOTIDE SEQUENCE [LARGE SCALE GENOMIC DNA]</scope>
    <source>
        <strain evidence="3 4">KCTC 22435</strain>
    </source>
</reference>
<dbReference type="InterPro" id="IPR052163">
    <property type="entry name" value="DGC-Regulatory_Protein"/>
</dbReference>